<dbReference type="GO" id="GO:0016757">
    <property type="term" value="F:glycosyltransferase activity"/>
    <property type="evidence" value="ECO:0007669"/>
    <property type="project" value="UniProtKB-KW"/>
</dbReference>
<evidence type="ECO:0000256" key="1">
    <source>
        <dbReference type="ARBA" id="ARBA00004141"/>
    </source>
</evidence>
<organism evidence="9 10">
    <name type="scientific">Paenibacillus farraposensis</name>
    <dbReference type="NCBI Taxonomy" id="2807095"/>
    <lineage>
        <taxon>Bacteria</taxon>
        <taxon>Bacillati</taxon>
        <taxon>Bacillota</taxon>
        <taxon>Bacilli</taxon>
        <taxon>Bacillales</taxon>
        <taxon>Paenibacillaceae</taxon>
        <taxon>Paenibacillus</taxon>
    </lineage>
</organism>
<dbReference type="EC" id="2.4.-.-" evidence="9"/>
<feature type="transmembrane region" description="Helical" evidence="7">
    <location>
        <begin position="275"/>
        <end position="299"/>
    </location>
</feature>
<dbReference type="InterPro" id="IPR050256">
    <property type="entry name" value="Glycosyltransferase_2"/>
</dbReference>
<evidence type="ECO:0000259" key="8">
    <source>
        <dbReference type="Pfam" id="PF00535"/>
    </source>
</evidence>
<comment type="subcellular location">
    <subcellularLocation>
        <location evidence="1">Membrane</location>
        <topology evidence="1">Multi-pass membrane protein</topology>
    </subcellularLocation>
</comment>
<comment type="caution">
    <text evidence="9">The sequence shown here is derived from an EMBL/GenBank/DDBJ whole genome shotgun (WGS) entry which is preliminary data.</text>
</comment>
<evidence type="ECO:0000256" key="6">
    <source>
        <dbReference type="ARBA" id="ARBA00023136"/>
    </source>
</evidence>
<dbReference type="RefSeq" id="WP_229522906.1">
    <property type="nucleotide sequence ID" value="NZ_JAFFQR010000009.1"/>
</dbReference>
<keyword evidence="2 9" id="KW-0328">Glycosyltransferase</keyword>
<keyword evidence="5 7" id="KW-1133">Transmembrane helix</keyword>
<dbReference type="PANTHER" id="PTHR48090:SF1">
    <property type="entry name" value="PROPHAGE BACTOPRENOL GLUCOSYL TRANSFERASE HOMOLOG"/>
    <property type="match status" value="1"/>
</dbReference>
<dbReference type="EMBL" id="JBHTNZ010000016">
    <property type="protein sequence ID" value="MFD1462344.1"/>
    <property type="molecule type" value="Genomic_DNA"/>
</dbReference>
<reference evidence="10" key="1">
    <citation type="journal article" date="2019" name="Int. J. Syst. Evol. Microbiol.">
        <title>The Global Catalogue of Microorganisms (GCM) 10K type strain sequencing project: providing services to taxonomists for standard genome sequencing and annotation.</title>
        <authorList>
            <consortium name="The Broad Institute Genomics Platform"/>
            <consortium name="The Broad Institute Genome Sequencing Center for Infectious Disease"/>
            <person name="Wu L."/>
            <person name="Ma J."/>
        </authorList>
    </citation>
    <scope>NUCLEOTIDE SEQUENCE [LARGE SCALE GENOMIC DNA]</scope>
    <source>
        <strain evidence="10">CCM 9147</strain>
    </source>
</reference>
<evidence type="ECO:0000256" key="3">
    <source>
        <dbReference type="ARBA" id="ARBA00022679"/>
    </source>
</evidence>
<accession>A0ABW4DEV3</accession>
<protein>
    <submittedName>
        <fullName evidence="9">Glycosyltransferase family 2 protein</fullName>
        <ecNumber evidence="9">2.4.-.-</ecNumber>
    </submittedName>
</protein>
<feature type="transmembrane region" description="Helical" evidence="7">
    <location>
        <begin position="242"/>
        <end position="263"/>
    </location>
</feature>
<dbReference type="SUPFAM" id="SSF53448">
    <property type="entry name" value="Nucleotide-diphospho-sugar transferases"/>
    <property type="match status" value="1"/>
</dbReference>
<dbReference type="PANTHER" id="PTHR48090">
    <property type="entry name" value="UNDECAPRENYL-PHOSPHATE 4-DEOXY-4-FORMAMIDO-L-ARABINOSE TRANSFERASE-RELATED"/>
    <property type="match status" value="1"/>
</dbReference>
<proteinExistence type="predicted"/>
<keyword evidence="6 7" id="KW-0472">Membrane</keyword>
<dbReference type="Proteomes" id="UP001597340">
    <property type="component" value="Unassembled WGS sequence"/>
</dbReference>
<gene>
    <name evidence="9" type="ORF">ACFQ5D_13230</name>
</gene>
<dbReference type="InterPro" id="IPR001173">
    <property type="entry name" value="Glyco_trans_2-like"/>
</dbReference>
<feature type="domain" description="Glycosyltransferase 2-like" evidence="8">
    <location>
        <begin position="12"/>
        <end position="181"/>
    </location>
</feature>
<dbReference type="CDD" id="cd04187">
    <property type="entry name" value="DPM1_like_bac"/>
    <property type="match status" value="1"/>
</dbReference>
<keyword evidence="10" id="KW-1185">Reference proteome</keyword>
<evidence type="ECO:0000256" key="2">
    <source>
        <dbReference type="ARBA" id="ARBA00022676"/>
    </source>
</evidence>
<keyword evidence="4 7" id="KW-0812">Transmembrane</keyword>
<dbReference type="InterPro" id="IPR029044">
    <property type="entry name" value="Nucleotide-diphossugar_trans"/>
</dbReference>
<evidence type="ECO:0000256" key="4">
    <source>
        <dbReference type="ARBA" id="ARBA00022692"/>
    </source>
</evidence>
<keyword evidence="3 9" id="KW-0808">Transferase</keyword>
<sequence length="342" mass="38559">MNSIISNPVLTLVIPCYNEEEVLTETISRLTAILEELAERQLISKHSKMLFVDDGSRDKTWNIIASYNQTNPYVSGLKLAKNAGHQNALLSGLMEAKETSDCVISVDADLQDDLNAIQEFVIKFKEGYDIVYGVRKSRATDTFFKRSTAQGFYRVMSKMGVNIVYNHADYRLMSKRVLQELSNFKEVNLFLRGLVPLIGYRSTEVYYDRHERFAGESKYPLKKMLAFAFDGITSFSVTPIRLVSAVGFAMFGISLLIAVYTIISKLLGTTVWGWSSLMLSIWFIGGLQLVALGLIGEYIGKIYKEVKQRPKYIVETILDSQSTLDAKKTTSKNSERKALAIQ</sequence>
<dbReference type="Pfam" id="PF00535">
    <property type="entry name" value="Glycos_transf_2"/>
    <property type="match status" value="1"/>
</dbReference>
<evidence type="ECO:0000313" key="10">
    <source>
        <dbReference type="Proteomes" id="UP001597340"/>
    </source>
</evidence>
<evidence type="ECO:0000313" key="9">
    <source>
        <dbReference type="EMBL" id="MFD1462344.1"/>
    </source>
</evidence>
<evidence type="ECO:0000256" key="5">
    <source>
        <dbReference type="ARBA" id="ARBA00022989"/>
    </source>
</evidence>
<evidence type="ECO:0000256" key="7">
    <source>
        <dbReference type="SAM" id="Phobius"/>
    </source>
</evidence>
<dbReference type="Gene3D" id="3.90.550.10">
    <property type="entry name" value="Spore Coat Polysaccharide Biosynthesis Protein SpsA, Chain A"/>
    <property type="match status" value="1"/>
</dbReference>
<name>A0ABW4DEV3_9BACL</name>